<comment type="caution">
    <text evidence="2">The sequence shown here is derived from an EMBL/GenBank/DDBJ whole genome shotgun (WGS) entry which is preliminary data.</text>
</comment>
<dbReference type="Proteomes" id="UP001320420">
    <property type="component" value="Unassembled WGS sequence"/>
</dbReference>
<keyword evidence="1" id="KW-0812">Transmembrane</keyword>
<evidence type="ECO:0000256" key="1">
    <source>
        <dbReference type="SAM" id="Phobius"/>
    </source>
</evidence>
<keyword evidence="1" id="KW-0472">Membrane</keyword>
<dbReference type="AlphaFoldDB" id="A0AAN9UTS0"/>
<dbReference type="Pfam" id="PF11735">
    <property type="entry name" value="CAP59_mtransfer"/>
    <property type="match status" value="1"/>
</dbReference>
<gene>
    <name evidence="2" type="ORF">SLS62_004775</name>
</gene>
<keyword evidence="3" id="KW-1185">Reference proteome</keyword>
<dbReference type="EMBL" id="JAKJXP020000030">
    <property type="protein sequence ID" value="KAK7753256.1"/>
    <property type="molecule type" value="Genomic_DNA"/>
</dbReference>
<protein>
    <recommendedName>
        <fullName evidence="4">Polysaccharide export protein</fullName>
    </recommendedName>
</protein>
<evidence type="ECO:0000313" key="2">
    <source>
        <dbReference type="EMBL" id="KAK7753256.1"/>
    </source>
</evidence>
<sequence>MIVSYRRVRRGYLRPLLLVLGFLFLIDAIYLIRGRPYTQRTHLTPDRRSPASPSGNTTVFIVSVHRNTEEIQRQSWNNAVLDLVDYLGAGNVHFSAVESGSQENTKEALTDLKAALDERGVSNTVSLGMTVWEQLEEIDTRPSPEGPREPGWIWNKAENQYELRRIPYLSKVRNQAMEPLQQLEAEGRYFDKVLWLNDVVFDTEDIITLFNTRNGDYAAACSMDYKSPPLYYDTFALRDDLGLKTASLHWPWFQSPRARESAWRGEPIRVSSCWNGIVAFDAAPFYGDNQTRLRFRGIDDSLADFHLEGSECCLIHADNYLAAEKGIWLNPSVRVGYDVAAYRAVRRSASGRFPGAFWAVVGAWVNRVNGWHISLQVSLEARTVQGRLERWVAETPRGEFPRYEPGQACLINEMQIMWSNGWKHL</sequence>
<organism evidence="2 3">
    <name type="scientific">Diatrype stigma</name>
    <dbReference type="NCBI Taxonomy" id="117547"/>
    <lineage>
        <taxon>Eukaryota</taxon>
        <taxon>Fungi</taxon>
        <taxon>Dikarya</taxon>
        <taxon>Ascomycota</taxon>
        <taxon>Pezizomycotina</taxon>
        <taxon>Sordariomycetes</taxon>
        <taxon>Xylariomycetidae</taxon>
        <taxon>Xylariales</taxon>
        <taxon>Diatrypaceae</taxon>
        <taxon>Diatrype</taxon>
    </lineage>
</organism>
<name>A0AAN9UTS0_9PEZI</name>
<dbReference type="PANTHER" id="PTHR34144:SF7">
    <property type="entry name" value="EXPORT PROTEIN (CAP59), PUTATIVE (AFU_ORTHOLOGUE AFUA_7G05020)-RELATED"/>
    <property type="match status" value="1"/>
</dbReference>
<dbReference type="PANTHER" id="PTHR34144">
    <property type="entry name" value="CHROMOSOME 8, WHOLE GENOME SHOTGUN SEQUENCE"/>
    <property type="match status" value="1"/>
</dbReference>
<proteinExistence type="predicted"/>
<reference evidence="2 3" key="1">
    <citation type="submission" date="2024-02" db="EMBL/GenBank/DDBJ databases">
        <title>De novo assembly and annotation of 12 fungi associated with fruit tree decline syndrome in Ontario, Canada.</title>
        <authorList>
            <person name="Sulman M."/>
            <person name="Ellouze W."/>
            <person name="Ilyukhin E."/>
        </authorList>
    </citation>
    <scope>NUCLEOTIDE SEQUENCE [LARGE SCALE GENOMIC DNA]</scope>
    <source>
        <strain evidence="2 3">M11/M66-122</strain>
    </source>
</reference>
<feature type="transmembrane region" description="Helical" evidence="1">
    <location>
        <begin position="12"/>
        <end position="32"/>
    </location>
</feature>
<accession>A0AAN9UTS0</accession>
<dbReference type="InterPro" id="IPR021047">
    <property type="entry name" value="Mannosyltransferase_CMT1"/>
</dbReference>
<evidence type="ECO:0000313" key="3">
    <source>
        <dbReference type="Proteomes" id="UP001320420"/>
    </source>
</evidence>
<evidence type="ECO:0008006" key="4">
    <source>
        <dbReference type="Google" id="ProtNLM"/>
    </source>
</evidence>
<keyword evidence="1" id="KW-1133">Transmembrane helix</keyword>